<gene>
    <name evidence="3" type="ORF">CHH28_06460</name>
</gene>
<evidence type="ECO:0000313" key="3">
    <source>
        <dbReference type="EMBL" id="ASP38344.1"/>
    </source>
</evidence>
<keyword evidence="1" id="KW-0802">TPR repeat</keyword>
<proteinExistence type="predicted"/>
<evidence type="ECO:0000313" key="4">
    <source>
        <dbReference type="Proteomes" id="UP000202440"/>
    </source>
</evidence>
<dbReference type="RefSeq" id="WP_094059540.1">
    <property type="nucleotide sequence ID" value="NZ_CP022530.1"/>
</dbReference>
<organism evidence="3 4">
    <name type="scientific">Bacterioplanes sanyensis</name>
    <dbReference type="NCBI Taxonomy" id="1249553"/>
    <lineage>
        <taxon>Bacteria</taxon>
        <taxon>Pseudomonadati</taxon>
        <taxon>Pseudomonadota</taxon>
        <taxon>Gammaproteobacteria</taxon>
        <taxon>Oceanospirillales</taxon>
        <taxon>Oceanospirillaceae</taxon>
        <taxon>Bacterioplanes</taxon>
    </lineage>
</organism>
<dbReference type="InterPro" id="IPR019734">
    <property type="entry name" value="TPR_rpt"/>
</dbReference>
<dbReference type="EMBL" id="CP022530">
    <property type="protein sequence ID" value="ASP38344.1"/>
    <property type="molecule type" value="Genomic_DNA"/>
</dbReference>
<accession>A0A222FIM8</accession>
<sequence>MDEKLRLAIELRQQQQYEKSDALLTELVQQPEFYGKACLQLAWNCDVQGLEHKAIPYYQQALTGELNDTERFDAIFGLASSLRSIGEYQQAQQCFEQAREQFPQRVELLPFYAMNLYNLGRSKQAVELLLSTLIEQTENPDIQSYSAAIKLYAQDLDRVW</sequence>
<dbReference type="AlphaFoldDB" id="A0A222FIM8"/>
<feature type="repeat" description="TPR" evidence="1">
    <location>
        <begin position="72"/>
        <end position="105"/>
    </location>
</feature>
<dbReference type="SUPFAM" id="SSF48452">
    <property type="entry name" value="TPR-like"/>
    <property type="match status" value="1"/>
</dbReference>
<dbReference type="KEGG" id="bsan:CHH28_06460"/>
<feature type="domain" description="Tetratrico peptide repeat group 5" evidence="2">
    <location>
        <begin position="39"/>
        <end position="156"/>
    </location>
</feature>
<dbReference type="Proteomes" id="UP000202440">
    <property type="component" value="Chromosome"/>
</dbReference>
<name>A0A222FIM8_9GAMM</name>
<dbReference type="OrthoDB" id="193829at2"/>
<dbReference type="SMART" id="SM00028">
    <property type="entry name" value="TPR"/>
    <property type="match status" value="2"/>
</dbReference>
<protein>
    <recommendedName>
        <fullName evidence="2">Tetratrico peptide repeat group 5 domain-containing protein</fullName>
    </recommendedName>
</protein>
<dbReference type="InterPro" id="IPR011990">
    <property type="entry name" value="TPR-like_helical_dom_sf"/>
</dbReference>
<evidence type="ECO:0000259" key="2">
    <source>
        <dbReference type="Pfam" id="PF12688"/>
    </source>
</evidence>
<evidence type="ECO:0000256" key="1">
    <source>
        <dbReference type="PROSITE-ProRule" id="PRU00339"/>
    </source>
</evidence>
<dbReference type="PROSITE" id="PS50005">
    <property type="entry name" value="TPR"/>
    <property type="match status" value="1"/>
</dbReference>
<keyword evidence="4" id="KW-1185">Reference proteome</keyword>
<dbReference type="Pfam" id="PF12688">
    <property type="entry name" value="TPR_5"/>
    <property type="match status" value="1"/>
</dbReference>
<dbReference type="Gene3D" id="1.25.40.10">
    <property type="entry name" value="Tetratricopeptide repeat domain"/>
    <property type="match status" value="1"/>
</dbReference>
<reference evidence="3 4" key="1">
    <citation type="submission" date="2017-07" db="EMBL/GenBank/DDBJ databases">
        <title>Annotated genome sequence of Bacterioplanes sanyensis isolated from Red Sea.</title>
        <authorList>
            <person name="Rehman Z.U."/>
        </authorList>
    </citation>
    <scope>NUCLEOTIDE SEQUENCE [LARGE SCALE GENOMIC DNA]</scope>
    <source>
        <strain evidence="3 4">NV9</strain>
    </source>
</reference>
<dbReference type="InterPro" id="IPR041656">
    <property type="entry name" value="TPR_5"/>
</dbReference>